<comment type="subcellular location">
    <subcellularLocation>
        <location evidence="1">Membrane</location>
        <topology evidence="1">Multi-pass membrane protein</topology>
    </subcellularLocation>
</comment>
<evidence type="ECO:0000256" key="5">
    <source>
        <dbReference type="ARBA" id="ARBA00023136"/>
    </source>
</evidence>
<dbReference type="RefSeq" id="WP_027227953.1">
    <property type="nucleotide sequence ID" value="NZ_CP021259.1"/>
</dbReference>
<dbReference type="InterPro" id="IPR004307">
    <property type="entry name" value="TspO_MBR"/>
</dbReference>
<dbReference type="PIRSF" id="PIRSF005859">
    <property type="entry name" value="PBR"/>
    <property type="match status" value="1"/>
</dbReference>
<dbReference type="PANTHER" id="PTHR10057">
    <property type="entry name" value="PERIPHERAL-TYPE BENZODIAZEPINE RECEPTOR"/>
    <property type="match status" value="1"/>
</dbReference>
<sequence>MNKKSWTELVVWIITFEAIGFFLGMLTQANIPSWYEGLNKSGLTPPGPVFSIVWSILYALLAIVGWVLWCSRNESEMRSVFYLYSVQMLMNWAWTPLFFVLHWTELSLLWILVMASLTGLLILSLKNKKKSLAILLLPYFVWLLFAAYLNGVIWLLN</sequence>
<dbReference type="InterPro" id="IPR038330">
    <property type="entry name" value="TspO/MBR-related_sf"/>
</dbReference>
<dbReference type="GO" id="GO:0016020">
    <property type="term" value="C:membrane"/>
    <property type="evidence" value="ECO:0007669"/>
    <property type="project" value="UniProtKB-SubCell"/>
</dbReference>
<protein>
    <submittedName>
        <fullName evidence="6">Tryptophan-rich sensory protein</fullName>
    </submittedName>
</protein>
<dbReference type="Proteomes" id="UP000239239">
    <property type="component" value="Unassembled WGS sequence"/>
</dbReference>
<keyword evidence="3" id="KW-0812">Transmembrane</keyword>
<evidence type="ECO:0000256" key="1">
    <source>
        <dbReference type="ARBA" id="ARBA00004141"/>
    </source>
</evidence>
<dbReference type="PANTHER" id="PTHR10057:SF0">
    <property type="entry name" value="TRANSLOCATOR PROTEIN"/>
    <property type="match status" value="1"/>
</dbReference>
<organism evidence="6 7">
    <name type="scientific">Legionella pneumophila</name>
    <dbReference type="NCBI Taxonomy" id="446"/>
    <lineage>
        <taxon>Bacteria</taxon>
        <taxon>Pseudomonadati</taxon>
        <taxon>Pseudomonadota</taxon>
        <taxon>Gammaproteobacteria</taxon>
        <taxon>Legionellales</taxon>
        <taxon>Legionellaceae</taxon>
        <taxon>Legionella</taxon>
    </lineage>
</organism>
<dbReference type="OrthoDB" id="9795496at2"/>
<comment type="caution">
    <text evidence="6">The sequence shown here is derived from an EMBL/GenBank/DDBJ whole genome shotgun (WGS) entry which is preliminary data.</text>
</comment>
<dbReference type="Gene3D" id="1.20.1260.100">
    <property type="entry name" value="TspO/MBR protein"/>
    <property type="match status" value="1"/>
</dbReference>
<evidence type="ECO:0000256" key="3">
    <source>
        <dbReference type="ARBA" id="ARBA00022692"/>
    </source>
</evidence>
<reference evidence="6 7" key="1">
    <citation type="submission" date="2018-02" db="EMBL/GenBank/DDBJ databases">
        <title>Draft genome sequences of four Legionella pneumophila clinical strains isolated in Ontario.</title>
        <authorList>
            <person name="Fortuna A."/>
            <person name="Ramnarine R."/>
            <person name="Li A."/>
            <person name="Frantz C."/>
            <person name="Mallo G."/>
        </authorList>
    </citation>
    <scope>NUCLEOTIDE SEQUENCE [LARGE SCALE GENOMIC DNA]</scope>
    <source>
        <strain evidence="6 7">LG61</strain>
    </source>
</reference>
<accession>A0A2S6F7S9</accession>
<dbReference type="AlphaFoldDB" id="A0A2S6F7S9"/>
<proteinExistence type="inferred from homology"/>
<keyword evidence="4" id="KW-1133">Transmembrane helix</keyword>
<keyword evidence="5" id="KW-0472">Membrane</keyword>
<evidence type="ECO:0000313" key="7">
    <source>
        <dbReference type="Proteomes" id="UP000239239"/>
    </source>
</evidence>
<dbReference type="CDD" id="cd15904">
    <property type="entry name" value="TSPO_MBR"/>
    <property type="match status" value="1"/>
</dbReference>
<comment type="similarity">
    <text evidence="2">Belongs to the TspO/BZRP family.</text>
</comment>
<dbReference type="FunFam" id="1.20.1260.100:FF:000001">
    <property type="entry name" value="translocator protein 2"/>
    <property type="match status" value="1"/>
</dbReference>
<dbReference type="Pfam" id="PF03073">
    <property type="entry name" value="TspO_MBR"/>
    <property type="match status" value="1"/>
</dbReference>
<dbReference type="EMBL" id="PQWY01000002">
    <property type="protein sequence ID" value="PPK33478.1"/>
    <property type="molecule type" value="Genomic_DNA"/>
</dbReference>
<evidence type="ECO:0000256" key="4">
    <source>
        <dbReference type="ARBA" id="ARBA00022989"/>
    </source>
</evidence>
<dbReference type="GO" id="GO:0033013">
    <property type="term" value="P:tetrapyrrole metabolic process"/>
    <property type="evidence" value="ECO:0007669"/>
    <property type="project" value="UniProtKB-ARBA"/>
</dbReference>
<evidence type="ECO:0000313" key="6">
    <source>
        <dbReference type="EMBL" id="PPK33478.1"/>
    </source>
</evidence>
<gene>
    <name evidence="6" type="ORF">C3928_01730</name>
</gene>
<evidence type="ECO:0000256" key="2">
    <source>
        <dbReference type="ARBA" id="ARBA00007524"/>
    </source>
</evidence>
<name>A0A2S6F7S9_LEGPN</name>